<dbReference type="GO" id="GO:0004527">
    <property type="term" value="F:exonuclease activity"/>
    <property type="evidence" value="ECO:0007669"/>
    <property type="project" value="UniProtKB-KW"/>
</dbReference>
<dbReference type="Proteomes" id="UP000538666">
    <property type="component" value="Unassembled WGS sequence"/>
</dbReference>
<comment type="caution">
    <text evidence="3">The sequence shown here is derived from an EMBL/GenBank/DDBJ whole genome shotgun (WGS) entry which is preliminary data.</text>
</comment>
<evidence type="ECO:0000256" key="1">
    <source>
        <dbReference type="SAM" id="Coils"/>
    </source>
</evidence>
<dbReference type="EMBL" id="JACHEK010000001">
    <property type="protein sequence ID" value="MBB6142402.1"/>
    <property type="molecule type" value="Genomic_DNA"/>
</dbReference>
<proteinExistence type="predicted"/>
<dbReference type="OrthoDB" id="128618at2"/>
<evidence type="ECO:0000313" key="4">
    <source>
        <dbReference type="Proteomes" id="UP000538666"/>
    </source>
</evidence>
<name>A0A841JLZ1_9BACT</name>
<keyword evidence="3" id="KW-0540">Nuclease</keyword>
<keyword evidence="1" id="KW-0175">Coiled coil</keyword>
<dbReference type="SUPFAM" id="SSF57997">
    <property type="entry name" value="Tropomyosin"/>
    <property type="match status" value="1"/>
</dbReference>
<keyword evidence="3" id="KW-0378">Hydrolase</keyword>
<evidence type="ECO:0000313" key="3">
    <source>
        <dbReference type="EMBL" id="MBB6142402.1"/>
    </source>
</evidence>
<keyword evidence="3" id="KW-0269">Exonuclease</keyword>
<keyword evidence="2" id="KW-0812">Transmembrane</keyword>
<feature type="transmembrane region" description="Helical" evidence="2">
    <location>
        <begin position="17"/>
        <end position="39"/>
    </location>
</feature>
<dbReference type="AlphaFoldDB" id="A0A841JLZ1"/>
<gene>
    <name evidence="3" type="ORF">HNQ77_000340</name>
</gene>
<keyword evidence="2" id="KW-0472">Membrane</keyword>
<keyword evidence="2" id="KW-1133">Transmembrane helix</keyword>
<reference evidence="3 4" key="1">
    <citation type="submission" date="2020-08" db="EMBL/GenBank/DDBJ databases">
        <title>Genomic Encyclopedia of Type Strains, Phase IV (KMG-IV): sequencing the most valuable type-strain genomes for metagenomic binning, comparative biology and taxonomic classification.</title>
        <authorList>
            <person name="Goeker M."/>
        </authorList>
    </citation>
    <scope>NUCLEOTIDE SEQUENCE [LARGE SCALE GENOMIC DNA]</scope>
    <source>
        <strain evidence="3 4">DSM 103733</strain>
    </source>
</reference>
<accession>A0A841JLZ1</accession>
<evidence type="ECO:0000256" key="2">
    <source>
        <dbReference type="SAM" id="Phobius"/>
    </source>
</evidence>
<dbReference type="RefSeq" id="WP_050057639.1">
    <property type="nucleotide sequence ID" value="NZ_JACHEK010000001.1"/>
</dbReference>
<sequence length="282" mass="30926">MSDETTVVGEQRSFSGLFLGLLAVAVVLAIAGLGWSYYLSGRLTHAETQLSQAQQQNDKLATALDETNARLKVTSDTLGHSLGLTQKQLELKAQELLRRQQADATRIQSVETQQQATQKAVSTVSSDVSSVKTDVGGVKSDLTNTQSELKTAETQLQSMKGDLGLQSGLIATNHDELEILKHKGDRNYYEFTLSKGQRKPVSTVSLELKKADIKHSRYTLDVYADDKKIEKKDRGLNEPVQFYTGKDNFLYELVVNSIDKNTIKGYISTPKSAPAPVSTSGQ</sequence>
<protein>
    <submittedName>
        <fullName evidence="3">DNA repair exonuclease SbcCD ATPase subunit</fullName>
    </submittedName>
</protein>
<feature type="coiled-coil region" evidence="1">
    <location>
        <begin position="43"/>
        <end position="70"/>
    </location>
</feature>
<keyword evidence="4" id="KW-1185">Reference proteome</keyword>
<organism evidence="3 4">
    <name type="scientific">Silvibacterium bohemicum</name>
    <dbReference type="NCBI Taxonomy" id="1577686"/>
    <lineage>
        <taxon>Bacteria</taxon>
        <taxon>Pseudomonadati</taxon>
        <taxon>Acidobacteriota</taxon>
        <taxon>Terriglobia</taxon>
        <taxon>Terriglobales</taxon>
        <taxon>Acidobacteriaceae</taxon>
        <taxon>Silvibacterium</taxon>
    </lineage>
</organism>
<dbReference type="Gene3D" id="1.20.5.340">
    <property type="match status" value="1"/>
</dbReference>